<accession>A0A0E3P5Y7</accession>
<dbReference type="FunFam" id="2.60.40.10:FF:000270">
    <property type="entry name" value="Cell surface protein"/>
    <property type="match status" value="4"/>
</dbReference>
<dbReference type="Pfam" id="PF18911">
    <property type="entry name" value="PKD_4"/>
    <property type="match status" value="4"/>
</dbReference>
<dbReference type="SUPFAM" id="SSF49299">
    <property type="entry name" value="PKD domain"/>
    <property type="match status" value="4"/>
</dbReference>
<dbReference type="KEGG" id="msw:MSSIT_2411"/>
<dbReference type="Gene3D" id="2.60.40.10">
    <property type="entry name" value="Immunoglobulins"/>
    <property type="match status" value="6"/>
</dbReference>
<dbReference type="PATRIC" id="fig|1434120.4.peg.3159"/>
<dbReference type="FunFam" id="2.60.40.10:FF:002220">
    <property type="entry name" value="Cell surface protein"/>
    <property type="match status" value="1"/>
</dbReference>
<organism evidence="2 3">
    <name type="scientific">Methanosarcina siciliae T4/M</name>
    <dbReference type="NCBI Taxonomy" id="1434120"/>
    <lineage>
        <taxon>Archaea</taxon>
        <taxon>Methanobacteriati</taxon>
        <taxon>Methanobacteriota</taxon>
        <taxon>Stenosarchaea group</taxon>
        <taxon>Methanomicrobia</taxon>
        <taxon>Methanosarcinales</taxon>
        <taxon>Methanosarcinaceae</taxon>
        <taxon>Methanosarcina</taxon>
    </lineage>
</organism>
<feature type="domain" description="PKD" evidence="1">
    <location>
        <begin position="903"/>
        <end position="986"/>
    </location>
</feature>
<dbReference type="InterPro" id="IPR000601">
    <property type="entry name" value="PKD_dom"/>
</dbReference>
<dbReference type="PROSITE" id="PS50093">
    <property type="entry name" value="PKD"/>
    <property type="match status" value="4"/>
</dbReference>
<dbReference type="Pfam" id="PF07705">
    <property type="entry name" value="CARDB"/>
    <property type="match status" value="2"/>
</dbReference>
<feature type="domain" description="PKD" evidence="1">
    <location>
        <begin position="307"/>
        <end position="392"/>
    </location>
</feature>
<evidence type="ECO:0000259" key="1">
    <source>
        <dbReference type="PROSITE" id="PS50093"/>
    </source>
</evidence>
<dbReference type="EMBL" id="CP009506">
    <property type="protein sequence ID" value="AKB29130.1"/>
    <property type="molecule type" value="Genomic_DNA"/>
</dbReference>
<dbReference type="RefSeq" id="WP_052721648.1">
    <property type="nucleotide sequence ID" value="NZ_CP009506.1"/>
</dbReference>
<dbReference type="PANTHER" id="PTHR36842">
    <property type="entry name" value="PROTEIN TOLB HOMOLOG"/>
    <property type="match status" value="1"/>
</dbReference>
<reference evidence="2 3" key="1">
    <citation type="submission" date="2014-07" db="EMBL/GenBank/DDBJ databases">
        <title>Methanogenic archaea and the global carbon cycle.</title>
        <authorList>
            <person name="Henriksen J.R."/>
            <person name="Luke J."/>
            <person name="Reinhart S."/>
            <person name="Benedict M.N."/>
            <person name="Youngblut N.D."/>
            <person name="Metcalf M.E."/>
            <person name="Whitaker R.J."/>
            <person name="Metcalf W.W."/>
        </authorList>
    </citation>
    <scope>NUCLEOTIDE SEQUENCE [LARGE SCALE GENOMIC DNA]</scope>
    <source>
        <strain evidence="2 3">T4/M</strain>
    </source>
</reference>
<protein>
    <submittedName>
        <fullName evidence="2">Cell surface protein</fullName>
    </submittedName>
</protein>
<name>A0A0E3P5Y7_9EURY</name>
<gene>
    <name evidence="2" type="ORF">MSSIT_2411</name>
</gene>
<sequence>MKLTRKKITGNLLRSLAVLLLFSLGACTAAGEELYFEPQEAVFSDTVSVANLSFYLDQAPSGLSGYNLTLSISDPSVARITGVEFPSWVSLNNSSSLPADSVQIKAVDLTEKINAGDSNVSLGTVTVESLASGEANLTVSVNRLDDDSENTISVTVREAKLTSGTTSKNPIVSIIPAESTLSSGESQVFEIRADNFPDGLSGYDFNLTLENPAVGNFTDVEYPSWVGLSENSSMPNTSIKVKAVDTTDVVKAGDENVLLASATFVAETPGESEISLTFNRLDDDSGSNINAVTEASSVKVQGSSTLPVANFSATPTSGDSPLTVQFTDESAGSPTAWAWDFDNDDTVDSTEQSPSHTYTSAGNYTVNLTVTNEDGSDSELKTDYITVTQAGQVATNDLSISGIVNVVPASAVFARETNTVKVLNVQNTGTATLTNISIAVYASDVSSGTVPINTTTIASLAGDAKTIVTLIDPTIRDLEGGTVTYTAVVDPDNLISETDETNNNKSSSAKPLRYNGYKGKGIYWEGGSNITTRHTFDLQGDLLYSTQPDSAYESVGAWGSGRTETWTASDLPVPSGSTIEEVFLYFAYNWDQTAGGYPWLNLSFNGNIIENGNLSTGNGNLYRDWSNFGAYADYEYGLCVYNVTDRFSSAGNSLVTNPYDGDNNLYGKVALYPSTLVVVYKNSNETRKQIFINEECDELGLSASSYGTTSEEATAYAPFTGMSIDVEKVTNAMLYSFAGSAGPDEGNLLFNGNIVATNAWQGSSNSGSPLVFDATNYINATGNEAGIQSTTSGGMDALQQILVVEYEESAPAAPVADFTAAPTSGDAPLEVNFTDISTGTVSSYAWDFNNDGTIDSEEKNPSYIYTSAGNYTVNLTVANAEGNDSEVKTDYITVSESSTPTEPVAAFTADVTNGTVPLTVNFTDQSTGSPSSWTWDFGDNTSATEQNPSHTYTSAGTYTVNLTVISESGNSSEVKADYITVSESSTPVEPEPVAVFTADVTSGTAPLTVNFTDQSTGTLASWAWDFDNDGNVDSTEQNPSYTYTAEGKYTVNLTVSSAEGSDSEVKAEYITVTDSSTPGDQPDLIVSSIIPPSGITANTSWNIGATISNTGESDAGAFNATLSVNGEVVDTSTVSGIGSGSSANVNFSWKPVAAGYYSVKVSADAEDAIDESDETNNELEDCIKVEEASSGSQNGSSSVSLNVTIVPVISLEVSPSALDFGELYPGKTSELQYLTLKNRGSCDVNVTAVVCDSSDGDSLFSQGLLLDSQLWNNYWKVVGGDSQENTSVALKVPADYAGSGNKKGTITFWAEAAE</sequence>
<dbReference type="InterPro" id="IPR021779">
    <property type="entry name" value="DUF3344"/>
</dbReference>
<dbReference type="SMART" id="SM00089">
    <property type="entry name" value="PKD"/>
    <property type="match status" value="4"/>
</dbReference>
<dbReference type="GeneID" id="69042908"/>
<dbReference type="HOGENOM" id="CLU_273073_0_0_2"/>
<evidence type="ECO:0000313" key="2">
    <source>
        <dbReference type="EMBL" id="AKB29130.1"/>
    </source>
</evidence>
<feature type="domain" description="PKD" evidence="1">
    <location>
        <begin position="992"/>
        <end position="1077"/>
    </location>
</feature>
<dbReference type="Proteomes" id="UP000033111">
    <property type="component" value="Chromosome"/>
</dbReference>
<dbReference type="PANTHER" id="PTHR36842:SF1">
    <property type="entry name" value="PROTEIN TOLB"/>
    <property type="match status" value="1"/>
</dbReference>
<dbReference type="Pfam" id="PF11824">
    <property type="entry name" value="DUF3344"/>
    <property type="match status" value="1"/>
</dbReference>
<dbReference type="InterPro" id="IPR011635">
    <property type="entry name" value="CARDB"/>
</dbReference>
<dbReference type="CDD" id="cd00146">
    <property type="entry name" value="PKD"/>
    <property type="match status" value="4"/>
</dbReference>
<proteinExistence type="predicted"/>
<feature type="domain" description="PKD" evidence="1">
    <location>
        <begin position="814"/>
        <end position="899"/>
    </location>
</feature>
<dbReference type="InterPro" id="IPR022409">
    <property type="entry name" value="PKD/Chitinase_dom"/>
</dbReference>
<keyword evidence="3" id="KW-1185">Reference proteome</keyword>
<dbReference type="InterPro" id="IPR035986">
    <property type="entry name" value="PKD_dom_sf"/>
</dbReference>
<dbReference type="InterPro" id="IPR013783">
    <property type="entry name" value="Ig-like_fold"/>
</dbReference>
<dbReference type="PROSITE" id="PS51257">
    <property type="entry name" value="PROKAR_LIPOPROTEIN"/>
    <property type="match status" value="1"/>
</dbReference>
<evidence type="ECO:0000313" key="3">
    <source>
        <dbReference type="Proteomes" id="UP000033111"/>
    </source>
</evidence>